<evidence type="ECO:0000313" key="2">
    <source>
        <dbReference type="Proteomes" id="UP000276133"/>
    </source>
</evidence>
<gene>
    <name evidence="1" type="ORF">BpHYR1_017593</name>
</gene>
<keyword evidence="2" id="KW-1185">Reference proteome</keyword>
<reference evidence="1 2" key="1">
    <citation type="journal article" date="2018" name="Sci. Rep.">
        <title>Genomic signatures of local adaptation to the degree of environmental predictability in rotifers.</title>
        <authorList>
            <person name="Franch-Gras L."/>
            <person name="Hahn C."/>
            <person name="Garcia-Roger E.M."/>
            <person name="Carmona M.J."/>
            <person name="Serra M."/>
            <person name="Gomez A."/>
        </authorList>
    </citation>
    <scope>NUCLEOTIDE SEQUENCE [LARGE SCALE GENOMIC DNA]</scope>
    <source>
        <strain evidence="1">HYR1</strain>
    </source>
</reference>
<dbReference type="AlphaFoldDB" id="A0A3M7SDD6"/>
<comment type="caution">
    <text evidence="1">The sequence shown here is derived from an EMBL/GenBank/DDBJ whole genome shotgun (WGS) entry which is preliminary data.</text>
</comment>
<accession>A0A3M7SDD6</accession>
<dbReference type="EMBL" id="REGN01001598">
    <property type="protein sequence ID" value="RNA33695.1"/>
    <property type="molecule type" value="Genomic_DNA"/>
</dbReference>
<organism evidence="1 2">
    <name type="scientific">Brachionus plicatilis</name>
    <name type="common">Marine rotifer</name>
    <name type="synonym">Brachionus muelleri</name>
    <dbReference type="NCBI Taxonomy" id="10195"/>
    <lineage>
        <taxon>Eukaryota</taxon>
        <taxon>Metazoa</taxon>
        <taxon>Spiralia</taxon>
        <taxon>Gnathifera</taxon>
        <taxon>Rotifera</taxon>
        <taxon>Eurotatoria</taxon>
        <taxon>Monogononta</taxon>
        <taxon>Pseudotrocha</taxon>
        <taxon>Ploima</taxon>
        <taxon>Brachionidae</taxon>
        <taxon>Brachionus</taxon>
    </lineage>
</organism>
<name>A0A3M7SDD6_BRAPC</name>
<dbReference type="Proteomes" id="UP000276133">
    <property type="component" value="Unassembled WGS sequence"/>
</dbReference>
<protein>
    <submittedName>
        <fullName evidence="1">Uncharacterized protein</fullName>
    </submittedName>
</protein>
<proteinExistence type="predicted"/>
<sequence>MTCQSSESYKNNIFYYEINQNLAEFLSPPMSISILFDASISTKYLKPLSFAASFSIRLVKRPSWATSRSINLASLKPNCLSTFKNLSRLNLPYGYFLKLLSLIRSRLLTGMVFGAALST</sequence>
<evidence type="ECO:0000313" key="1">
    <source>
        <dbReference type="EMBL" id="RNA33695.1"/>
    </source>
</evidence>